<keyword evidence="5" id="KW-1185">Reference proteome</keyword>
<dbReference type="Pfam" id="PF13524">
    <property type="entry name" value="Glyco_trans_1_2"/>
    <property type="match status" value="1"/>
</dbReference>
<evidence type="ECO:0000313" key="4">
    <source>
        <dbReference type="Proteomes" id="UP000255113"/>
    </source>
</evidence>
<evidence type="ECO:0000313" key="5">
    <source>
        <dbReference type="Proteomes" id="UP000294683"/>
    </source>
</evidence>
<protein>
    <submittedName>
        <fullName evidence="3">Spore maturation protein CgeB</fullName>
    </submittedName>
    <submittedName>
        <fullName evidence="2">Uncharacterized protein conserved in bacteria</fullName>
    </submittedName>
</protein>
<dbReference type="InterPro" id="IPR055259">
    <property type="entry name" value="YkvP/CgeB_Glyco_trans-like"/>
</dbReference>
<reference evidence="2 4" key="1">
    <citation type="submission" date="2018-06" db="EMBL/GenBank/DDBJ databases">
        <authorList>
            <consortium name="Pathogen Informatics"/>
            <person name="Doyle S."/>
        </authorList>
    </citation>
    <scope>NUCLEOTIDE SEQUENCE [LARGE SCALE GENOMIC DNA]</scope>
    <source>
        <strain evidence="2 4">NCTC11188</strain>
    </source>
</reference>
<evidence type="ECO:0000313" key="3">
    <source>
        <dbReference type="EMBL" id="TDP30391.1"/>
    </source>
</evidence>
<dbReference type="EMBL" id="UGSQ01000003">
    <property type="protein sequence ID" value="SUB26891.1"/>
    <property type="molecule type" value="Genomic_DNA"/>
</dbReference>
<dbReference type="Proteomes" id="UP000255113">
    <property type="component" value="Unassembled WGS sequence"/>
</dbReference>
<dbReference type="AlphaFoldDB" id="A0A379AXZ7"/>
<evidence type="ECO:0000259" key="1">
    <source>
        <dbReference type="Pfam" id="PF13524"/>
    </source>
</evidence>
<accession>A0A379AXZ7</accession>
<organism evidence="2 4">
    <name type="scientific">Avibacterium gallinarum</name>
    <name type="common">Pasteurella gallinarum</name>
    <dbReference type="NCBI Taxonomy" id="755"/>
    <lineage>
        <taxon>Bacteria</taxon>
        <taxon>Pseudomonadati</taxon>
        <taxon>Pseudomonadota</taxon>
        <taxon>Gammaproteobacteria</taxon>
        <taxon>Pasteurellales</taxon>
        <taxon>Pasteurellaceae</taxon>
        <taxon>Avibacterium</taxon>
    </lineage>
</organism>
<proteinExistence type="predicted"/>
<sequence>MHIQHMGGCVQLKIIFVGDLLTTQSLICEDIDLIIYPCNFWSRFSFKSAQILLVESAWQGYKNRWKYKIASYPDHPKRNNNALRRLVEKAKDKGIPTVFWNKEDSVHFDRFIDSAKLFDHVFTVDENCIPKYKAIMGENASVHTLMFAVQPKFHSFTGFNFKYNRANFVGSYSHHVHPLRREWQNQLFHSASETGLGLTIFDRNSDRKSPNYRYPILPNMDIFPALEYQQTAQVYKDYLVSLNVNTITDSATMFSRRLVEILACGGIAVTTPALSVQRLFSDYCHIVNNSDEMEELFARLKYGPNKDDLERAKAGSDYVLANHTWEHRIQQILNVIGLS</sequence>
<feature type="domain" description="Spore protein YkvP/CgeB glycosyl transferase-like" evidence="1">
    <location>
        <begin position="203"/>
        <end position="334"/>
    </location>
</feature>
<dbReference type="Proteomes" id="UP000294683">
    <property type="component" value="Unassembled WGS sequence"/>
</dbReference>
<name>A0A379AXZ7_AVIGA</name>
<gene>
    <name evidence="3" type="ORF">EV689_101422</name>
    <name evidence="2" type="ORF">NCTC11188_01254</name>
</gene>
<reference evidence="3 5" key="2">
    <citation type="submission" date="2019-03" db="EMBL/GenBank/DDBJ databases">
        <title>Genomic Encyclopedia of Type Strains, Phase IV (KMG-IV): sequencing the most valuable type-strain genomes for metagenomic binning, comparative biology and taxonomic classification.</title>
        <authorList>
            <person name="Goeker M."/>
        </authorList>
    </citation>
    <scope>NUCLEOTIDE SEQUENCE [LARGE SCALE GENOMIC DNA]</scope>
    <source>
        <strain evidence="3 5">DSM 17481</strain>
    </source>
</reference>
<dbReference type="EMBL" id="SNXJ01000001">
    <property type="protein sequence ID" value="TDP30391.1"/>
    <property type="molecule type" value="Genomic_DNA"/>
</dbReference>
<evidence type="ECO:0000313" key="2">
    <source>
        <dbReference type="EMBL" id="SUB26891.1"/>
    </source>
</evidence>